<dbReference type="EMBL" id="JMIR01000004">
    <property type="protein sequence ID" value="KEO84407.1"/>
    <property type="molecule type" value="Genomic_DNA"/>
</dbReference>
<organism evidence="1 2">
    <name type="scientific">Tumebacillus flagellatus</name>
    <dbReference type="NCBI Taxonomy" id="1157490"/>
    <lineage>
        <taxon>Bacteria</taxon>
        <taxon>Bacillati</taxon>
        <taxon>Bacillota</taxon>
        <taxon>Bacilli</taxon>
        <taxon>Bacillales</taxon>
        <taxon>Alicyclobacillaceae</taxon>
        <taxon>Tumebacillus</taxon>
    </lineage>
</organism>
<dbReference type="AlphaFoldDB" id="A0A074MF44"/>
<dbReference type="RefSeq" id="WP_038084984.1">
    <property type="nucleotide sequence ID" value="NZ_JMIR01000004.1"/>
</dbReference>
<sequence length="105" mass="11587">MSHEKKSLGYVELSHFSFQDEKGTVEFAVMPLPPQYLLGMAMGSKVVVLSTPYEGTALFQQGVTAEEVQEKFKLASREDALRLSVMIMTAFMDLPGAGHTPHIIL</sequence>
<evidence type="ECO:0000313" key="1">
    <source>
        <dbReference type="EMBL" id="KEO84407.1"/>
    </source>
</evidence>
<proteinExistence type="predicted"/>
<protein>
    <submittedName>
        <fullName evidence="1">Uncharacterized protein</fullName>
    </submittedName>
</protein>
<dbReference type="OrthoDB" id="2381779at2"/>
<keyword evidence="2" id="KW-1185">Reference proteome</keyword>
<dbReference type="Proteomes" id="UP000027931">
    <property type="component" value="Unassembled WGS sequence"/>
</dbReference>
<comment type="caution">
    <text evidence="1">The sequence shown here is derived from an EMBL/GenBank/DDBJ whole genome shotgun (WGS) entry which is preliminary data.</text>
</comment>
<evidence type="ECO:0000313" key="2">
    <source>
        <dbReference type="Proteomes" id="UP000027931"/>
    </source>
</evidence>
<dbReference type="STRING" id="1157490.EL26_04710"/>
<accession>A0A074MF44</accession>
<name>A0A074MF44_9BACL</name>
<reference evidence="1 2" key="1">
    <citation type="journal article" date="2013" name="Int. J. Syst. Evol. Microbiol.">
        <title>Tumebacillus flagellatus sp. nov., an alpha-amylase/pullulanase-producing bacterium isolated from cassava wastewater.</title>
        <authorList>
            <person name="Wang Q."/>
            <person name="Xie N."/>
            <person name="Qin Y."/>
            <person name="Shen N."/>
            <person name="Zhu J."/>
            <person name="Mi H."/>
            <person name="Huang R."/>
        </authorList>
    </citation>
    <scope>NUCLEOTIDE SEQUENCE [LARGE SCALE GENOMIC DNA]</scope>
    <source>
        <strain evidence="1 2">GST4</strain>
    </source>
</reference>
<gene>
    <name evidence="1" type="ORF">EL26_04710</name>
</gene>